<comment type="subunit">
    <text evidence="8">Interacts with FtsZ via their C-terminal domains.</text>
</comment>
<name>A0A7V1CYP5_9GAMM</name>
<dbReference type="GO" id="GO:0032153">
    <property type="term" value="C:cell division site"/>
    <property type="evidence" value="ECO:0007669"/>
    <property type="project" value="UniProtKB-UniRule"/>
</dbReference>
<gene>
    <name evidence="8 12" type="primary">zipA</name>
    <name evidence="12" type="ORF">ENH88_09920</name>
</gene>
<dbReference type="PANTHER" id="PTHR38685">
    <property type="entry name" value="CELL DIVISION PROTEIN ZIPA"/>
    <property type="match status" value="1"/>
</dbReference>
<dbReference type="AlphaFoldDB" id="A0A7V1CYP5"/>
<evidence type="ECO:0000256" key="2">
    <source>
        <dbReference type="ARBA" id="ARBA00022519"/>
    </source>
</evidence>
<dbReference type="GO" id="GO:0043093">
    <property type="term" value="P:FtsZ-dependent cytokinesis"/>
    <property type="evidence" value="ECO:0007669"/>
    <property type="project" value="UniProtKB-UniRule"/>
</dbReference>
<dbReference type="Proteomes" id="UP000886188">
    <property type="component" value="Unassembled WGS sequence"/>
</dbReference>
<comment type="similarity">
    <text evidence="8 9">Belongs to the ZipA family.</text>
</comment>
<dbReference type="RefSeq" id="WP_304182099.1">
    <property type="nucleotide sequence ID" value="NZ_DRGM01000106.1"/>
</dbReference>
<evidence type="ECO:0000256" key="1">
    <source>
        <dbReference type="ARBA" id="ARBA00022475"/>
    </source>
</evidence>
<reference evidence="12" key="1">
    <citation type="journal article" date="2020" name="mSystems">
        <title>Genome- and Community-Level Interaction Insights into Carbon Utilization and Element Cycling Functions of Hydrothermarchaeota in Hydrothermal Sediment.</title>
        <authorList>
            <person name="Zhou Z."/>
            <person name="Liu Y."/>
            <person name="Xu W."/>
            <person name="Pan J."/>
            <person name="Luo Z.H."/>
            <person name="Li M."/>
        </authorList>
    </citation>
    <scope>NUCLEOTIDE SEQUENCE [LARGE SCALE GENOMIC DNA]</scope>
    <source>
        <strain evidence="12">HyVt-346</strain>
    </source>
</reference>
<dbReference type="SMART" id="SM00771">
    <property type="entry name" value="ZipA_C"/>
    <property type="match status" value="1"/>
</dbReference>
<keyword evidence="6 8" id="KW-0472">Membrane</keyword>
<feature type="domain" description="ZipA C-terminal FtsZ-binding" evidence="11">
    <location>
        <begin position="123"/>
        <end position="253"/>
    </location>
</feature>
<evidence type="ECO:0000256" key="5">
    <source>
        <dbReference type="ARBA" id="ARBA00022989"/>
    </source>
</evidence>
<comment type="subcellular location">
    <subcellularLocation>
        <location evidence="8">Cell inner membrane</location>
        <topology evidence="8">Single-pass type I membrane protein</topology>
    </subcellularLocation>
    <text evidence="8">Localizes to the Z ring in an FtsZ-dependent manner.</text>
</comment>
<dbReference type="SUPFAM" id="SSF64383">
    <property type="entry name" value="Cell-division protein ZipA, C-terminal domain"/>
    <property type="match status" value="1"/>
</dbReference>
<feature type="transmembrane region" description="Helical" evidence="8">
    <location>
        <begin position="7"/>
        <end position="26"/>
    </location>
</feature>
<evidence type="ECO:0000256" key="4">
    <source>
        <dbReference type="ARBA" id="ARBA00022692"/>
    </source>
</evidence>
<proteinExistence type="inferred from homology"/>
<evidence type="ECO:0000256" key="3">
    <source>
        <dbReference type="ARBA" id="ARBA00022618"/>
    </source>
</evidence>
<dbReference type="InterPro" id="IPR011919">
    <property type="entry name" value="Cell_div_ZipA"/>
</dbReference>
<evidence type="ECO:0000313" key="12">
    <source>
        <dbReference type="EMBL" id="HEA16743.1"/>
    </source>
</evidence>
<keyword evidence="5 8" id="KW-1133">Transmembrane helix</keyword>
<dbReference type="NCBIfam" id="TIGR02205">
    <property type="entry name" value="septum_zipA"/>
    <property type="match status" value="1"/>
</dbReference>
<evidence type="ECO:0000256" key="9">
    <source>
        <dbReference type="RuleBase" id="RU003612"/>
    </source>
</evidence>
<evidence type="ECO:0000256" key="8">
    <source>
        <dbReference type="HAMAP-Rule" id="MF_00509"/>
    </source>
</evidence>
<keyword evidence="1 8" id="KW-1003">Cell membrane</keyword>
<dbReference type="PANTHER" id="PTHR38685:SF1">
    <property type="entry name" value="CELL DIVISION PROTEIN ZIPA"/>
    <property type="match status" value="1"/>
</dbReference>
<feature type="compositionally biased region" description="Basic and acidic residues" evidence="10">
    <location>
        <begin position="32"/>
        <end position="51"/>
    </location>
</feature>
<evidence type="ECO:0000256" key="7">
    <source>
        <dbReference type="ARBA" id="ARBA00023306"/>
    </source>
</evidence>
<dbReference type="GO" id="GO:0005886">
    <property type="term" value="C:plasma membrane"/>
    <property type="evidence" value="ECO:0007669"/>
    <property type="project" value="UniProtKB-SubCell"/>
</dbReference>
<sequence>MAEQLRWVLIIISVVVIGGLLIHGLWSVRKKDAPTATNDERVEPADHRAAVERQSAPEPVSHIERDEPQFGDLSFSADEKQQPQANSFAQSEQETGSDVDDVATAAESSDEVVTEQEPEQPVASDFIIVHIQMPEGLNMEGSKLLPAVNTLGFKYSEEGFFNRHLDPAGHGPVLFRLVNMYNPGTFDIDNMEQFSTAGVSLFMTLPCDGDGLAAFNMLHSAAKKLADEFGATILDSQREEMTVDSVREYVEKVRRFSV</sequence>
<keyword evidence="2 8" id="KW-0997">Cell inner membrane</keyword>
<organism evidence="12">
    <name type="scientific">Pseudoalteromonas prydzensis</name>
    <dbReference type="NCBI Taxonomy" id="182141"/>
    <lineage>
        <taxon>Bacteria</taxon>
        <taxon>Pseudomonadati</taxon>
        <taxon>Pseudomonadota</taxon>
        <taxon>Gammaproteobacteria</taxon>
        <taxon>Alteromonadales</taxon>
        <taxon>Pseudoalteromonadaceae</taxon>
        <taxon>Pseudoalteromonas</taxon>
    </lineage>
</organism>
<feature type="region of interest" description="Disordered" evidence="10">
    <location>
        <begin position="32"/>
        <end position="120"/>
    </location>
</feature>
<comment type="caution">
    <text evidence="12">The sequence shown here is derived from an EMBL/GenBank/DDBJ whole genome shotgun (WGS) entry which is preliminary data.</text>
</comment>
<dbReference type="InterPro" id="IPR036765">
    <property type="entry name" value="ZipA_FtsZ-bd_C_sf"/>
</dbReference>
<protein>
    <recommendedName>
        <fullName evidence="8 9">Cell division protein ZipA</fullName>
    </recommendedName>
</protein>
<evidence type="ECO:0000256" key="10">
    <source>
        <dbReference type="SAM" id="MobiDB-lite"/>
    </source>
</evidence>
<dbReference type="Gene3D" id="3.30.1400.10">
    <property type="entry name" value="ZipA, C-terminal FtsZ-binding domain"/>
    <property type="match status" value="1"/>
</dbReference>
<feature type="compositionally biased region" description="Acidic residues" evidence="10">
    <location>
        <begin position="108"/>
        <end position="118"/>
    </location>
</feature>
<evidence type="ECO:0000259" key="11">
    <source>
        <dbReference type="SMART" id="SM00771"/>
    </source>
</evidence>
<dbReference type="GO" id="GO:0000917">
    <property type="term" value="P:division septum assembly"/>
    <property type="evidence" value="ECO:0007669"/>
    <property type="project" value="TreeGrafter"/>
</dbReference>
<dbReference type="Pfam" id="PF04354">
    <property type="entry name" value="ZipA_C"/>
    <property type="match status" value="1"/>
</dbReference>
<keyword evidence="3 8" id="KW-0132">Cell division</keyword>
<keyword evidence="4 8" id="KW-0812">Transmembrane</keyword>
<comment type="function">
    <text evidence="8 9">Essential cell division protein that stabilizes the FtsZ protofilaments by cross-linking them and that serves as a cytoplasmic membrane anchor for the Z ring. Also required for the recruitment to the septal ring of downstream cell division proteins.</text>
</comment>
<keyword evidence="7 8" id="KW-0131">Cell cycle</keyword>
<accession>A0A7V1CYP5</accession>
<dbReference type="HAMAP" id="MF_00509">
    <property type="entry name" value="ZipA"/>
    <property type="match status" value="1"/>
</dbReference>
<feature type="compositionally biased region" description="Polar residues" evidence="10">
    <location>
        <begin position="82"/>
        <end position="94"/>
    </location>
</feature>
<dbReference type="EMBL" id="DRGM01000106">
    <property type="protein sequence ID" value="HEA16743.1"/>
    <property type="molecule type" value="Genomic_DNA"/>
</dbReference>
<dbReference type="InterPro" id="IPR007449">
    <property type="entry name" value="ZipA_FtsZ-bd_C"/>
</dbReference>
<evidence type="ECO:0000256" key="6">
    <source>
        <dbReference type="ARBA" id="ARBA00023136"/>
    </source>
</evidence>